<dbReference type="Gene3D" id="3.40.30.10">
    <property type="entry name" value="Glutaredoxin"/>
    <property type="match status" value="1"/>
</dbReference>
<proteinExistence type="predicted"/>
<reference evidence="2 3" key="1">
    <citation type="journal article" date="2019" name="Nat. Ecol. Evol.">
        <title>Megaphylogeny resolves global patterns of mushroom evolution.</title>
        <authorList>
            <person name="Varga T."/>
            <person name="Krizsan K."/>
            <person name="Foldi C."/>
            <person name="Dima B."/>
            <person name="Sanchez-Garcia M."/>
            <person name="Sanchez-Ramirez S."/>
            <person name="Szollosi G.J."/>
            <person name="Szarkandi J.G."/>
            <person name="Papp V."/>
            <person name="Albert L."/>
            <person name="Andreopoulos W."/>
            <person name="Angelini C."/>
            <person name="Antonin V."/>
            <person name="Barry K.W."/>
            <person name="Bougher N.L."/>
            <person name="Buchanan P."/>
            <person name="Buyck B."/>
            <person name="Bense V."/>
            <person name="Catcheside P."/>
            <person name="Chovatia M."/>
            <person name="Cooper J."/>
            <person name="Damon W."/>
            <person name="Desjardin D."/>
            <person name="Finy P."/>
            <person name="Geml J."/>
            <person name="Haridas S."/>
            <person name="Hughes K."/>
            <person name="Justo A."/>
            <person name="Karasinski D."/>
            <person name="Kautmanova I."/>
            <person name="Kiss B."/>
            <person name="Kocsube S."/>
            <person name="Kotiranta H."/>
            <person name="LaButti K.M."/>
            <person name="Lechner B.E."/>
            <person name="Liimatainen K."/>
            <person name="Lipzen A."/>
            <person name="Lukacs Z."/>
            <person name="Mihaltcheva S."/>
            <person name="Morgado L.N."/>
            <person name="Niskanen T."/>
            <person name="Noordeloos M.E."/>
            <person name="Ohm R.A."/>
            <person name="Ortiz-Santana B."/>
            <person name="Ovrebo C."/>
            <person name="Racz N."/>
            <person name="Riley R."/>
            <person name="Savchenko A."/>
            <person name="Shiryaev A."/>
            <person name="Soop K."/>
            <person name="Spirin V."/>
            <person name="Szebenyi C."/>
            <person name="Tomsovsky M."/>
            <person name="Tulloss R.E."/>
            <person name="Uehling J."/>
            <person name="Grigoriev I.V."/>
            <person name="Vagvolgyi C."/>
            <person name="Papp T."/>
            <person name="Martin F.M."/>
            <person name="Miettinen O."/>
            <person name="Hibbett D.S."/>
            <person name="Nagy L.G."/>
        </authorList>
    </citation>
    <scope>NUCLEOTIDE SEQUENCE [LARGE SCALE GENOMIC DNA]</scope>
    <source>
        <strain evidence="2 3">CBS 166.37</strain>
    </source>
</reference>
<dbReference type="SUPFAM" id="SSF52833">
    <property type="entry name" value="Thioredoxin-like"/>
    <property type="match status" value="1"/>
</dbReference>
<dbReference type="OrthoDB" id="4951845at2759"/>
<evidence type="ECO:0000259" key="1">
    <source>
        <dbReference type="PROSITE" id="PS50404"/>
    </source>
</evidence>
<dbReference type="PROSITE" id="PS50404">
    <property type="entry name" value="GST_NTER"/>
    <property type="match status" value="1"/>
</dbReference>
<evidence type="ECO:0000313" key="2">
    <source>
        <dbReference type="EMBL" id="TFK34999.1"/>
    </source>
</evidence>
<feature type="domain" description="GST N-terminal" evidence="1">
    <location>
        <begin position="7"/>
        <end position="98"/>
    </location>
</feature>
<dbReference type="AlphaFoldDB" id="A0A5C3LPC5"/>
<dbReference type="InterPro" id="IPR054416">
    <property type="entry name" value="GST_UstS-like_C"/>
</dbReference>
<protein>
    <recommendedName>
        <fullName evidence="1">GST N-terminal domain-containing protein</fullName>
    </recommendedName>
</protein>
<dbReference type="STRING" id="68775.A0A5C3LPC5"/>
<gene>
    <name evidence="2" type="ORF">BDQ12DRAFT_688876</name>
</gene>
<dbReference type="InterPro" id="IPR036282">
    <property type="entry name" value="Glutathione-S-Trfase_C_sf"/>
</dbReference>
<dbReference type="Pfam" id="PF13409">
    <property type="entry name" value="GST_N_2"/>
    <property type="match status" value="1"/>
</dbReference>
<dbReference type="Pfam" id="PF22041">
    <property type="entry name" value="GST_C_7"/>
    <property type="match status" value="1"/>
</dbReference>
<dbReference type="SUPFAM" id="SSF47616">
    <property type="entry name" value="GST C-terminal domain-like"/>
    <property type="match status" value="1"/>
</dbReference>
<evidence type="ECO:0000313" key="3">
    <source>
        <dbReference type="Proteomes" id="UP000308652"/>
    </source>
</evidence>
<name>A0A5C3LPC5_9AGAR</name>
<dbReference type="InterPro" id="IPR004045">
    <property type="entry name" value="Glutathione_S-Trfase_N"/>
</dbReference>
<dbReference type="Proteomes" id="UP000308652">
    <property type="component" value="Unassembled WGS sequence"/>
</dbReference>
<organism evidence="2 3">
    <name type="scientific">Crucibulum laeve</name>
    <dbReference type="NCBI Taxonomy" id="68775"/>
    <lineage>
        <taxon>Eukaryota</taxon>
        <taxon>Fungi</taxon>
        <taxon>Dikarya</taxon>
        <taxon>Basidiomycota</taxon>
        <taxon>Agaricomycotina</taxon>
        <taxon>Agaricomycetes</taxon>
        <taxon>Agaricomycetidae</taxon>
        <taxon>Agaricales</taxon>
        <taxon>Agaricineae</taxon>
        <taxon>Nidulariaceae</taxon>
        <taxon>Crucibulum</taxon>
    </lineage>
</organism>
<dbReference type="EMBL" id="ML213626">
    <property type="protein sequence ID" value="TFK34999.1"/>
    <property type="molecule type" value="Genomic_DNA"/>
</dbReference>
<dbReference type="Gene3D" id="1.20.1050.10">
    <property type="match status" value="1"/>
</dbReference>
<accession>A0A5C3LPC5</accession>
<sequence>MITLYDIPSALPEMAWSLNTWRARYCLNYKHLPYKTEWIEYPDIEPHCKRLGIAPTSTRKDGTPYYSLPAIYDSTTDKYIADSLKIAEYLDEMYPDTPKVFPEGTEMLQHAFLYAYNPLFDPIVKFIIPATATRLNPVSEEYFTRTRTKRFGKPLKDVTPTGEEKEVEWKEFLEALDTLDGWFSKNKETKFITGNAPVWVDFVVGGELLWLKTIFRPDSDFWMELKEVNGGRWEKYLEDLQEWAVVI</sequence>
<dbReference type="InterPro" id="IPR036249">
    <property type="entry name" value="Thioredoxin-like_sf"/>
</dbReference>
<keyword evidence="3" id="KW-1185">Reference proteome</keyword>